<comment type="caution">
    <text evidence="7">The sequence shown here is derived from an EMBL/GenBank/DDBJ whole genome shotgun (WGS) entry which is preliminary data.</text>
</comment>
<feature type="region of interest" description="Disordered" evidence="6">
    <location>
        <begin position="74"/>
        <end position="115"/>
    </location>
</feature>
<proteinExistence type="predicted"/>
<protein>
    <submittedName>
        <fullName evidence="7">Uncharacterized protein</fullName>
    </submittedName>
</protein>
<dbReference type="InterPro" id="IPR050352">
    <property type="entry name" value="ABCG_transporters"/>
</dbReference>
<evidence type="ECO:0000256" key="2">
    <source>
        <dbReference type="ARBA" id="ARBA00022448"/>
    </source>
</evidence>
<evidence type="ECO:0000313" key="8">
    <source>
        <dbReference type="Proteomes" id="UP001152561"/>
    </source>
</evidence>
<evidence type="ECO:0000256" key="6">
    <source>
        <dbReference type="SAM" id="MobiDB-lite"/>
    </source>
</evidence>
<keyword evidence="5" id="KW-0472">Membrane</keyword>
<feature type="compositionally biased region" description="Low complexity" evidence="6">
    <location>
        <begin position="102"/>
        <end position="115"/>
    </location>
</feature>
<feature type="compositionally biased region" description="Basic and acidic residues" evidence="6">
    <location>
        <begin position="91"/>
        <end position="101"/>
    </location>
</feature>
<evidence type="ECO:0000256" key="1">
    <source>
        <dbReference type="ARBA" id="ARBA00004141"/>
    </source>
</evidence>
<dbReference type="GO" id="GO:0042626">
    <property type="term" value="F:ATPase-coupled transmembrane transporter activity"/>
    <property type="evidence" value="ECO:0007669"/>
    <property type="project" value="TreeGrafter"/>
</dbReference>
<sequence length="140" mass="16031">MQDARLFPMLTVYETLLFAADFRLRPIPMTDKRQRVEKLIEQLGLSLGVEALAAFALTGMKPPTLRENEMSIVPLSPSHASNRRLHLQTNAKKDQDFDHSLRSPWSSSKSWSASHSRVLQTLGFSPSRKRRDHRNPNPIR</sequence>
<evidence type="ECO:0000256" key="3">
    <source>
        <dbReference type="ARBA" id="ARBA00022692"/>
    </source>
</evidence>
<keyword evidence="8" id="KW-1185">Reference proteome</keyword>
<dbReference type="PANTHER" id="PTHR48041">
    <property type="entry name" value="ABC TRANSPORTER G FAMILY MEMBER 28"/>
    <property type="match status" value="1"/>
</dbReference>
<evidence type="ECO:0000256" key="5">
    <source>
        <dbReference type="ARBA" id="ARBA00023136"/>
    </source>
</evidence>
<name>A0A9Q1LL64_9SOLA</name>
<gene>
    <name evidence="7" type="ORF">K7X08_014012</name>
</gene>
<evidence type="ECO:0000313" key="7">
    <source>
        <dbReference type="EMBL" id="KAJ8539760.1"/>
    </source>
</evidence>
<reference evidence="8" key="1">
    <citation type="journal article" date="2023" name="Proc. Natl. Acad. Sci. U.S.A.">
        <title>Genomic and structural basis for evolution of tropane alkaloid biosynthesis.</title>
        <authorList>
            <person name="Wanga Y.-J."/>
            <person name="Taina T."/>
            <person name="Yua J.-Y."/>
            <person name="Lia J."/>
            <person name="Xua B."/>
            <person name="Chenc J."/>
            <person name="D'Auriad J.C."/>
            <person name="Huanga J.-P."/>
            <person name="Huanga S.-X."/>
        </authorList>
    </citation>
    <scope>NUCLEOTIDE SEQUENCE [LARGE SCALE GENOMIC DNA]</scope>
    <source>
        <strain evidence="8">cv. KIB-2019</strain>
    </source>
</reference>
<comment type="subcellular location">
    <subcellularLocation>
        <location evidence="1">Membrane</location>
        <topology evidence="1">Multi-pass membrane protein</topology>
    </subcellularLocation>
</comment>
<dbReference type="Proteomes" id="UP001152561">
    <property type="component" value="Unassembled WGS sequence"/>
</dbReference>
<dbReference type="AlphaFoldDB" id="A0A9Q1LL64"/>
<organism evidence="7 8">
    <name type="scientific">Anisodus acutangulus</name>
    <dbReference type="NCBI Taxonomy" id="402998"/>
    <lineage>
        <taxon>Eukaryota</taxon>
        <taxon>Viridiplantae</taxon>
        <taxon>Streptophyta</taxon>
        <taxon>Embryophyta</taxon>
        <taxon>Tracheophyta</taxon>
        <taxon>Spermatophyta</taxon>
        <taxon>Magnoliopsida</taxon>
        <taxon>eudicotyledons</taxon>
        <taxon>Gunneridae</taxon>
        <taxon>Pentapetalae</taxon>
        <taxon>asterids</taxon>
        <taxon>lamiids</taxon>
        <taxon>Solanales</taxon>
        <taxon>Solanaceae</taxon>
        <taxon>Solanoideae</taxon>
        <taxon>Hyoscyameae</taxon>
        <taxon>Anisodus</taxon>
    </lineage>
</organism>
<keyword evidence="3" id="KW-0812">Transmembrane</keyword>
<keyword evidence="4" id="KW-1133">Transmembrane helix</keyword>
<dbReference type="EMBL" id="JAJAGQ010000016">
    <property type="protein sequence ID" value="KAJ8539760.1"/>
    <property type="molecule type" value="Genomic_DNA"/>
</dbReference>
<dbReference type="PANTHER" id="PTHR48041:SF20">
    <property type="entry name" value="ABC TRANSPORTER G FAMILY MEMBER STR2"/>
    <property type="match status" value="1"/>
</dbReference>
<accession>A0A9Q1LL64</accession>
<dbReference type="OrthoDB" id="1744031at2759"/>
<evidence type="ECO:0000256" key="4">
    <source>
        <dbReference type="ARBA" id="ARBA00022989"/>
    </source>
</evidence>
<keyword evidence="2" id="KW-0813">Transport</keyword>
<dbReference type="GO" id="GO:0016020">
    <property type="term" value="C:membrane"/>
    <property type="evidence" value="ECO:0007669"/>
    <property type="project" value="UniProtKB-SubCell"/>
</dbReference>